<dbReference type="InterPro" id="IPR011330">
    <property type="entry name" value="Glyco_hydro/deAcase_b/a-brl"/>
</dbReference>
<keyword evidence="2" id="KW-0378">Hydrolase</keyword>
<dbReference type="Pfam" id="PF01074">
    <property type="entry name" value="Glyco_hydro_38N"/>
    <property type="match status" value="1"/>
</dbReference>
<evidence type="ECO:0000259" key="1">
    <source>
        <dbReference type="Pfam" id="PF01074"/>
    </source>
</evidence>
<evidence type="ECO:0000313" key="3">
    <source>
        <dbReference type="Proteomes" id="UP000187172"/>
    </source>
</evidence>
<keyword evidence="3" id="KW-1185">Reference proteome</keyword>
<dbReference type="InterPro" id="IPR027291">
    <property type="entry name" value="Glyco_hydro_38_N_sf"/>
</dbReference>
<dbReference type="Proteomes" id="UP000187172">
    <property type="component" value="Unassembled WGS sequence"/>
</dbReference>
<protein>
    <submittedName>
        <fullName evidence="2">Glycoside hydrolase</fullName>
    </submittedName>
</protein>
<organism evidence="2 3">
    <name type="scientific">Paenibacillus rhizosphaerae</name>
    <dbReference type="NCBI Taxonomy" id="297318"/>
    <lineage>
        <taxon>Bacteria</taxon>
        <taxon>Bacillati</taxon>
        <taxon>Bacillota</taxon>
        <taxon>Bacilli</taxon>
        <taxon>Bacillales</taxon>
        <taxon>Paenibacillaceae</taxon>
        <taxon>Paenibacillus</taxon>
    </lineage>
</organism>
<dbReference type="CDD" id="cd10791">
    <property type="entry name" value="GH38N_AMII_like_1"/>
    <property type="match status" value="1"/>
</dbReference>
<dbReference type="InterPro" id="IPR000602">
    <property type="entry name" value="Glyco_hydro_38_N"/>
</dbReference>
<feature type="domain" description="Glycoside hydrolase family 38 N-terminal" evidence="1">
    <location>
        <begin position="20"/>
        <end position="325"/>
    </location>
</feature>
<dbReference type="RefSeq" id="WP_076169138.1">
    <property type="nucleotide sequence ID" value="NZ_MRTP01000001.1"/>
</dbReference>
<dbReference type="SUPFAM" id="SSF88713">
    <property type="entry name" value="Glycoside hydrolase/deacetylase"/>
    <property type="match status" value="1"/>
</dbReference>
<accession>A0A1R1F461</accession>
<dbReference type="GO" id="GO:0006013">
    <property type="term" value="P:mannose metabolic process"/>
    <property type="evidence" value="ECO:0007669"/>
    <property type="project" value="InterPro"/>
</dbReference>
<name>A0A1R1F461_9BACL</name>
<gene>
    <name evidence="2" type="ORF">BK138_10555</name>
</gene>
<dbReference type="AlphaFoldDB" id="A0A1R1F461"/>
<evidence type="ECO:0000313" key="2">
    <source>
        <dbReference type="EMBL" id="OMF58894.1"/>
    </source>
</evidence>
<reference evidence="2 3" key="1">
    <citation type="submission" date="2016-11" db="EMBL/GenBank/DDBJ databases">
        <title>Paenibacillus species isolates.</title>
        <authorList>
            <person name="Beno S.M."/>
        </authorList>
    </citation>
    <scope>NUCLEOTIDE SEQUENCE [LARGE SCALE GENOMIC DNA]</scope>
    <source>
        <strain evidence="2 3">FSL R5-0378</strain>
    </source>
</reference>
<proteinExistence type="predicted"/>
<dbReference type="STRING" id="297318.BK138_10555"/>
<comment type="caution">
    <text evidence="2">The sequence shown here is derived from an EMBL/GenBank/DDBJ whole genome shotgun (WGS) entry which is preliminary data.</text>
</comment>
<sequence length="839" mass="95353">MTLEQQLKQADAPLPARKWTIYAIHHSHTDLGYTDRQEKIEQYHVDFIRQALRIANAAHTGAKPEWKGFRWTCETFWAVEQFLKAASPEEQKSFAEAVLRGDLELSGTYLNMTELPDEQLLSSLHSKAQAYAASIGSRVDSAMTADINGYGWGYADSLLNHDIEHLFSCIHTHHGMYALGRKQAPFWWETRDGRRLLVWNGEHYMIGNELGLCPGALGKYMIRDEFNHQLVEPEAIHDGIATVRIRRYLAQLEAEQYPYAFVPVMLSGLGTDNGAPNSRIIEWIQAWNEQHGDRITIEMTSLSGFFARLKQENLAELPVHRGDWPDWWTDGVSSTPMHTQVFRDAQRTLRKAVKLDTEAEASVLSRAEIDETEEALALYVEHTWGYHSSIYEPWHKNVQLLEVRKLAHAAEASRRAYRALDKVLLQQGSATLYPDRPYRFRVSNLAGREVTELVTLQLDGWEPGALREGVEVVREDTGEVLPQQSVHPHTIVTELKLQAQETCFLLLRPLAQGRQQGTTTTNTRLIGADQVYDMDDMFQGASGAAGHPPIRMTRNGLESPFVRLAWSDSGIHSWFNKELDTEMLRSGNPYGAFTPIYEVTRPADETDASQVWSTRARMGRNRKGLHAERSAGRITSVRTVENGPLYATVEITYQLNGLSYFALFLRVHSNRNRVDVSARFHKDSVWCPENVYLSLPFTSGDTLRDTLYADKPGGVVRPWKDQIPGTCLDYACVQEGIAWQDDRSSLLLASPDTPLMQWGPLEYGTRRLHTQQAEDEKPESYAWLMTNYWETNFKATLGGFYEFQYHVSSEPALPEDELAAAIRALHEPFVVCRMRPEGV</sequence>
<dbReference type="EMBL" id="MRTP01000001">
    <property type="protein sequence ID" value="OMF58894.1"/>
    <property type="molecule type" value="Genomic_DNA"/>
</dbReference>
<dbReference type="GO" id="GO:0004559">
    <property type="term" value="F:alpha-mannosidase activity"/>
    <property type="evidence" value="ECO:0007669"/>
    <property type="project" value="InterPro"/>
</dbReference>
<dbReference type="Gene3D" id="3.20.110.10">
    <property type="entry name" value="Glycoside hydrolase 38, N terminal domain"/>
    <property type="match status" value="1"/>
</dbReference>